<dbReference type="SUPFAM" id="SSF53254">
    <property type="entry name" value="Phosphoglycerate mutase-like"/>
    <property type="match status" value="1"/>
</dbReference>
<dbReference type="AlphaFoldDB" id="A0A2T4JXV9"/>
<sequence length="436" mass="45110">MDADRRRGRAGLYRRLFRREPPLALRAAAPGAGGADRRELWRRGRSAGAAERRAAGRGGAASAPRPGGRARAGDGRGLPRGGARGLALPRASARRPADARLPGLAGAGRACRAGAAAGRSAGALGGQPGAGGDDRGGRQCRCGAGAGSGAALCRDRGGAGDLHRPSRAWRALRDIGAGGPGAVPALERPSPAFGQPGAARRDPACGRPARLRRRRGPSGACRRPARDPLQRQGGAGLVIPLLRAPFLFLRHGQTASNAAETICGATDLPLTALGHRQAQEAALRLLSLPPALRPASLWCSPLARALSTAKPLAEALGLPIQTVAGLAERNWGAWEGLPRHRLQRAETPPQGEGPAAFRARVEAALPAIEGPTPILVVAHSGIARELHALIGAGAFQRPENAQLFLWSPDGTGRWQAEALSHTEPSSSRHRPVAPPR</sequence>
<gene>
    <name evidence="4" type="ORF">C5F48_05680</name>
</gene>
<dbReference type="InterPro" id="IPR013078">
    <property type="entry name" value="His_Pase_superF_clade-1"/>
</dbReference>
<dbReference type="GO" id="GO:0016791">
    <property type="term" value="F:phosphatase activity"/>
    <property type="evidence" value="ECO:0007669"/>
    <property type="project" value="TreeGrafter"/>
</dbReference>
<proteinExistence type="predicted"/>
<feature type="compositionally biased region" description="Basic residues" evidence="3">
    <location>
        <begin position="427"/>
        <end position="436"/>
    </location>
</feature>
<comment type="caution">
    <text evidence="4">The sequence shown here is derived from an EMBL/GenBank/DDBJ whole genome shotgun (WGS) entry which is preliminary data.</text>
</comment>
<accession>A0A2T4JXV9</accession>
<dbReference type="CDD" id="cd07067">
    <property type="entry name" value="HP_PGM_like"/>
    <property type="match status" value="1"/>
</dbReference>
<feature type="region of interest" description="Disordered" evidence="3">
    <location>
        <begin position="180"/>
        <end position="229"/>
    </location>
</feature>
<protein>
    <recommendedName>
        <fullName evidence="6">Histidine phosphatase family protein</fullName>
    </recommendedName>
</protein>
<dbReference type="SMART" id="SM00855">
    <property type="entry name" value="PGAM"/>
    <property type="match status" value="1"/>
</dbReference>
<feature type="binding site" evidence="2">
    <location>
        <position position="304"/>
    </location>
    <ligand>
        <name>substrate</name>
    </ligand>
</feature>
<feature type="compositionally biased region" description="Low complexity" evidence="3">
    <location>
        <begin position="60"/>
        <end position="69"/>
    </location>
</feature>
<feature type="region of interest" description="Disordered" evidence="3">
    <location>
        <begin position="415"/>
        <end position="436"/>
    </location>
</feature>
<dbReference type="GO" id="GO:0005829">
    <property type="term" value="C:cytosol"/>
    <property type="evidence" value="ECO:0007669"/>
    <property type="project" value="TreeGrafter"/>
</dbReference>
<evidence type="ECO:0000256" key="1">
    <source>
        <dbReference type="PIRSR" id="PIRSR613078-1"/>
    </source>
</evidence>
<dbReference type="PANTHER" id="PTHR48100">
    <property type="entry name" value="BROAD-SPECIFICITY PHOSPHATASE YOR283W-RELATED"/>
    <property type="match status" value="1"/>
</dbReference>
<dbReference type="EMBL" id="PZKG01000016">
    <property type="protein sequence ID" value="PTE22750.1"/>
    <property type="molecule type" value="Genomic_DNA"/>
</dbReference>
<feature type="binding site" evidence="2">
    <location>
        <begin position="250"/>
        <end position="257"/>
    </location>
    <ligand>
        <name>substrate</name>
    </ligand>
</feature>
<feature type="region of interest" description="Disordered" evidence="3">
    <location>
        <begin position="26"/>
        <end position="102"/>
    </location>
</feature>
<evidence type="ECO:0000313" key="5">
    <source>
        <dbReference type="Proteomes" id="UP000241010"/>
    </source>
</evidence>
<reference evidence="4 5" key="1">
    <citation type="submission" date="2018-03" db="EMBL/GenBank/DDBJ databases">
        <title>Cereibacter changlensis.</title>
        <authorList>
            <person name="Meyer T.E."/>
            <person name="Miller S."/>
            <person name="Lodha T."/>
            <person name="Gandham S."/>
            <person name="Chintalapati S."/>
            <person name="Chintalapati V.R."/>
        </authorList>
    </citation>
    <scope>NUCLEOTIDE SEQUENCE [LARGE SCALE GENOMIC DNA]</scope>
    <source>
        <strain evidence="4 5">JA139</strain>
    </source>
</reference>
<keyword evidence="5" id="KW-1185">Reference proteome</keyword>
<evidence type="ECO:0000313" key="4">
    <source>
        <dbReference type="EMBL" id="PTE22750.1"/>
    </source>
</evidence>
<feature type="compositionally biased region" description="Gly residues" evidence="3">
    <location>
        <begin position="75"/>
        <end position="84"/>
    </location>
</feature>
<evidence type="ECO:0008006" key="6">
    <source>
        <dbReference type="Google" id="ProtNLM"/>
    </source>
</evidence>
<dbReference type="Proteomes" id="UP000241010">
    <property type="component" value="Unassembled WGS sequence"/>
</dbReference>
<organism evidence="4 5">
    <name type="scientific">Cereibacter changlensis JA139</name>
    <dbReference type="NCBI Taxonomy" id="1188249"/>
    <lineage>
        <taxon>Bacteria</taxon>
        <taxon>Pseudomonadati</taxon>
        <taxon>Pseudomonadota</taxon>
        <taxon>Alphaproteobacteria</taxon>
        <taxon>Rhodobacterales</taxon>
        <taxon>Paracoccaceae</taxon>
        <taxon>Cereibacter</taxon>
    </lineage>
</organism>
<evidence type="ECO:0000256" key="2">
    <source>
        <dbReference type="PIRSR" id="PIRSR613078-2"/>
    </source>
</evidence>
<dbReference type="Gene3D" id="3.40.50.1240">
    <property type="entry name" value="Phosphoglycerate mutase-like"/>
    <property type="match status" value="1"/>
</dbReference>
<dbReference type="InterPro" id="IPR029033">
    <property type="entry name" value="His_PPase_superfam"/>
</dbReference>
<feature type="active site" description="Tele-phosphohistidine intermediate" evidence="1">
    <location>
        <position position="251"/>
    </location>
</feature>
<evidence type="ECO:0000256" key="3">
    <source>
        <dbReference type="SAM" id="MobiDB-lite"/>
    </source>
</evidence>
<name>A0A2T4JXV9_9RHOB</name>
<dbReference type="PANTHER" id="PTHR48100:SF44">
    <property type="entry name" value="PHOSPHATASE C1620.13-RELATED"/>
    <property type="match status" value="1"/>
</dbReference>
<dbReference type="Pfam" id="PF00300">
    <property type="entry name" value="His_Phos_1"/>
    <property type="match status" value="1"/>
</dbReference>
<dbReference type="InterPro" id="IPR050275">
    <property type="entry name" value="PGM_Phosphatase"/>
</dbReference>
<feature type="active site" description="Proton donor/acceptor" evidence="1">
    <location>
        <position position="328"/>
    </location>
</feature>